<dbReference type="InterPro" id="IPR003593">
    <property type="entry name" value="AAA+_ATPase"/>
</dbReference>
<dbReference type="SUPFAM" id="SSF52540">
    <property type="entry name" value="P-loop containing nucleoside triphosphate hydrolases"/>
    <property type="match status" value="1"/>
</dbReference>
<dbReference type="GO" id="GO:0016887">
    <property type="term" value="F:ATP hydrolysis activity"/>
    <property type="evidence" value="ECO:0007669"/>
    <property type="project" value="InterPro"/>
</dbReference>
<feature type="domain" description="ABC transporter" evidence="5">
    <location>
        <begin position="1"/>
        <end position="222"/>
    </location>
</feature>
<keyword evidence="2" id="KW-0547">Nucleotide-binding</keyword>
<comment type="caution">
    <text evidence="6">The sequence shown here is derived from an EMBL/GenBank/DDBJ whole genome shotgun (WGS) entry which is preliminary data.</text>
</comment>
<dbReference type="AlphaFoldDB" id="A0A7X1B2A1"/>
<dbReference type="PANTHER" id="PTHR43023:SF3">
    <property type="entry name" value="PROTEIN TRIGALACTOSYLDIACYLGLYCEROL 3, CHLOROPLASTIC"/>
    <property type="match status" value="1"/>
</dbReference>
<keyword evidence="3 6" id="KW-0067">ATP-binding</keyword>
<organism evidence="6 7">
    <name type="scientific">Puniceicoccus vermicola</name>
    <dbReference type="NCBI Taxonomy" id="388746"/>
    <lineage>
        <taxon>Bacteria</taxon>
        <taxon>Pseudomonadati</taxon>
        <taxon>Verrucomicrobiota</taxon>
        <taxon>Opitutia</taxon>
        <taxon>Puniceicoccales</taxon>
        <taxon>Puniceicoccaceae</taxon>
        <taxon>Puniceicoccus</taxon>
    </lineage>
</organism>
<name>A0A7X1B2A1_9BACT</name>
<dbReference type="Proteomes" id="UP000525652">
    <property type="component" value="Unassembled WGS sequence"/>
</dbReference>
<evidence type="ECO:0000256" key="1">
    <source>
        <dbReference type="ARBA" id="ARBA00022448"/>
    </source>
</evidence>
<dbReference type="GO" id="GO:0005524">
    <property type="term" value="F:ATP binding"/>
    <property type="evidence" value="ECO:0007669"/>
    <property type="project" value="UniProtKB-KW"/>
</dbReference>
<evidence type="ECO:0000313" key="7">
    <source>
        <dbReference type="Proteomes" id="UP000525652"/>
    </source>
</evidence>
<keyword evidence="7" id="KW-1185">Reference proteome</keyword>
<accession>A0A7X1B2A1</accession>
<evidence type="ECO:0000256" key="2">
    <source>
        <dbReference type="ARBA" id="ARBA00022741"/>
    </source>
</evidence>
<proteinExistence type="predicted"/>
<evidence type="ECO:0000256" key="3">
    <source>
        <dbReference type="ARBA" id="ARBA00022840"/>
    </source>
</evidence>
<dbReference type="SMART" id="SM00382">
    <property type="entry name" value="AAA"/>
    <property type="match status" value="1"/>
</dbReference>
<dbReference type="EMBL" id="JACHVA010000142">
    <property type="protein sequence ID" value="MBC2604304.1"/>
    <property type="molecule type" value="Genomic_DNA"/>
</dbReference>
<feature type="compositionally biased region" description="Basic and acidic residues" evidence="4">
    <location>
        <begin position="209"/>
        <end position="225"/>
    </location>
</feature>
<feature type="region of interest" description="Disordered" evidence="4">
    <location>
        <begin position="209"/>
        <end position="235"/>
    </location>
</feature>
<evidence type="ECO:0000256" key="4">
    <source>
        <dbReference type="SAM" id="MobiDB-lite"/>
    </source>
</evidence>
<dbReference type="InterPro" id="IPR017871">
    <property type="entry name" value="ABC_transporter-like_CS"/>
</dbReference>
<dbReference type="InterPro" id="IPR027417">
    <property type="entry name" value="P-loop_NTPase"/>
</dbReference>
<sequence length="235" mass="25913">MEGINLGIRKGEIFFIMGGSGSGKSTLLKTLIGLIPPVSGSIYYGDREFTEEDHEMQQSILRNTGVLYQGGALFSSMTLLENVALPLRIHTKLTEKDILELAGYKLGLVELGSALHKFPHEISGGMIKRAGLARALALDPSILYFDEPSAGLDPLTSRQLDETILELNQSLNTTTVIVSHELESIFTLAHRAVFLDARTRRQMEVGNPKEMKMTSSHEEIRDFLNRRKPGGESAT</sequence>
<evidence type="ECO:0000259" key="5">
    <source>
        <dbReference type="PROSITE" id="PS50893"/>
    </source>
</evidence>
<protein>
    <submittedName>
        <fullName evidence="6">ATP-binding cassette domain-containing protein</fullName>
    </submittedName>
</protein>
<dbReference type="PROSITE" id="PS50893">
    <property type="entry name" value="ABC_TRANSPORTER_2"/>
    <property type="match status" value="1"/>
</dbReference>
<dbReference type="Pfam" id="PF00005">
    <property type="entry name" value="ABC_tran"/>
    <property type="match status" value="1"/>
</dbReference>
<reference evidence="6 7" key="1">
    <citation type="submission" date="2020-07" db="EMBL/GenBank/DDBJ databases">
        <authorList>
            <person name="Feng X."/>
        </authorList>
    </citation>
    <scope>NUCLEOTIDE SEQUENCE [LARGE SCALE GENOMIC DNA]</scope>
    <source>
        <strain evidence="6 7">JCM14086</strain>
    </source>
</reference>
<dbReference type="InterPro" id="IPR003439">
    <property type="entry name" value="ABC_transporter-like_ATP-bd"/>
</dbReference>
<dbReference type="PROSITE" id="PS00211">
    <property type="entry name" value="ABC_TRANSPORTER_1"/>
    <property type="match status" value="1"/>
</dbReference>
<gene>
    <name evidence="6" type="ORF">H5P30_21195</name>
</gene>
<dbReference type="Gene3D" id="3.40.50.300">
    <property type="entry name" value="P-loop containing nucleotide triphosphate hydrolases"/>
    <property type="match status" value="1"/>
</dbReference>
<evidence type="ECO:0000313" key="6">
    <source>
        <dbReference type="EMBL" id="MBC2604304.1"/>
    </source>
</evidence>
<keyword evidence="1" id="KW-0813">Transport</keyword>
<dbReference type="PANTHER" id="PTHR43023">
    <property type="entry name" value="PROTEIN TRIGALACTOSYLDIACYLGLYCEROL 3, CHLOROPLASTIC"/>
    <property type="match status" value="1"/>
</dbReference>